<sequence>MKLYDYVLSASCYKVRLMAALMGRKLQTEAVDFHPGRAHRSAAFRSLNPAGTLPVLVDGDLVLTESTAMLVYLARPEWLGQGAAEMAQVQQWLAFSARLGASLGMARLHDMLLYPGDIATFRRAGVEALRELDAHLAEARFAGRTYLVGDTPTIADIACFPNVALAPDGGVGLDDYPSIRLWSRAIRALPGFIEMPGIHRLHELKPAPEAVPPLETLL</sequence>
<organism evidence="3 4">
    <name type="scientific">Cypionkella sinensis</name>
    <dbReference type="NCBI Taxonomy" id="1756043"/>
    <lineage>
        <taxon>Bacteria</taxon>
        <taxon>Pseudomonadati</taxon>
        <taxon>Pseudomonadota</taxon>
        <taxon>Alphaproteobacteria</taxon>
        <taxon>Rhodobacterales</taxon>
        <taxon>Paracoccaceae</taxon>
        <taxon>Cypionkella</taxon>
    </lineage>
</organism>
<dbReference type="Proteomes" id="UP001595547">
    <property type="component" value="Unassembled WGS sequence"/>
</dbReference>
<dbReference type="EMBL" id="JBHRTO010000001">
    <property type="protein sequence ID" value="MFC3181237.1"/>
    <property type="molecule type" value="Genomic_DNA"/>
</dbReference>
<dbReference type="SFLD" id="SFLDG00358">
    <property type="entry name" value="Main_(cytGST)"/>
    <property type="match status" value="1"/>
</dbReference>
<dbReference type="PANTHER" id="PTHR44051">
    <property type="entry name" value="GLUTATHIONE S-TRANSFERASE-RELATED"/>
    <property type="match status" value="1"/>
</dbReference>
<evidence type="ECO:0000313" key="3">
    <source>
        <dbReference type="EMBL" id="MFC3181237.1"/>
    </source>
</evidence>
<dbReference type="PROSITE" id="PS50404">
    <property type="entry name" value="GST_NTER"/>
    <property type="match status" value="1"/>
</dbReference>
<dbReference type="SUPFAM" id="SSF47616">
    <property type="entry name" value="GST C-terminal domain-like"/>
    <property type="match status" value="1"/>
</dbReference>
<dbReference type="InterPro" id="IPR040079">
    <property type="entry name" value="Glutathione_S-Trfase"/>
</dbReference>
<protein>
    <submittedName>
        <fullName evidence="3">Glutathione S-transferase family protein</fullName>
    </submittedName>
</protein>
<accession>A0ABV7J3A1</accession>
<feature type="domain" description="GST N-terminal" evidence="1">
    <location>
        <begin position="1"/>
        <end position="81"/>
    </location>
</feature>
<proteinExistence type="predicted"/>
<evidence type="ECO:0000259" key="1">
    <source>
        <dbReference type="PROSITE" id="PS50404"/>
    </source>
</evidence>
<comment type="caution">
    <text evidence="3">The sequence shown here is derived from an EMBL/GenBank/DDBJ whole genome shotgun (WGS) entry which is preliminary data.</text>
</comment>
<gene>
    <name evidence="3" type="ORF">ACFOGH_09575</name>
</gene>
<dbReference type="Gene3D" id="3.40.30.10">
    <property type="entry name" value="Glutaredoxin"/>
    <property type="match status" value="1"/>
</dbReference>
<dbReference type="InterPro" id="IPR036282">
    <property type="entry name" value="Glutathione-S-Trfase_C_sf"/>
</dbReference>
<feature type="domain" description="GST C-terminal" evidence="2">
    <location>
        <begin position="82"/>
        <end position="214"/>
    </location>
</feature>
<dbReference type="RefSeq" id="WP_380072845.1">
    <property type="nucleotide sequence ID" value="NZ_JBHRTO010000001.1"/>
</dbReference>
<dbReference type="InterPro" id="IPR010987">
    <property type="entry name" value="Glutathione-S-Trfase_C-like"/>
</dbReference>
<evidence type="ECO:0000313" key="4">
    <source>
        <dbReference type="Proteomes" id="UP001595547"/>
    </source>
</evidence>
<dbReference type="Gene3D" id="1.20.1050.10">
    <property type="match status" value="1"/>
</dbReference>
<dbReference type="InterPro" id="IPR004045">
    <property type="entry name" value="Glutathione_S-Trfase_N"/>
</dbReference>
<dbReference type="PANTHER" id="PTHR44051:SF2">
    <property type="entry name" value="HYPOTHETICAL GLUTATHIONE S-TRANSFERASE LIKE PROTEIN"/>
    <property type="match status" value="1"/>
</dbReference>
<dbReference type="Pfam" id="PF13410">
    <property type="entry name" value="GST_C_2"/>
    <property type="match status" value="1"/>
</dbReference>
<evidence type="ECO:0000259" key="2">
    <source>
        <dbReference type="PROSITE" id="PS50405"/>
    </source>
</evidence>
<dbReference type="InterPro" id="IPR036249">
    <property type="entry name" value="Thioredoxin-like_sf"/>
</dbReference>
<dbReference type="SUPFAM" id="SSF52833">
    <property type="entry name" value="Thioredoxin-like"/>
    <property type="match status" value="1"/>
</dbReference>
<keyword evidence="4" id="KW-1185">Reference proteome</keyword>
<name>A0ABV7J3A1_9RHOB</name>
<dbReference type="Pfam" id="PF02798">
    <property type="entry name" value="GST_N"/>
    <property type="match status" value="1"/>
</dbReference>
<reference evidence="4" key="1">
    <citation type="journal article" date="2019" name="Int. J. Syst. Evol. Microbiol.">
        <title>The Global Catalogue of Microorganisms (GCM) 10K type strain sequencing project: providing services to taxonomists for standard genome sequencing and annotation.</title>
        <authorList>
            <consortium name="The Broad Institute Genomics Platform"/>
            <consortium name="The Broad Institute Genome Sequencing Center for Infectious Disease"/>
            <person name="Wu L."/>
            <person name="Ma J."/>
        </authorList>
    </citation>
    <scope>NUCLEOTIDE SEQUENCE [LARGE SCALE GENOMIC DNA]</scope>
    <source>
        <strain evidence="4">KCTC 52039</strain>
    </source>
</reference>
<dbReference type="PROSITE" id="PS50405">
    <property type="entry name" value="GST_CTER"/>
    <property type="match status" value="1"/>
</dbReference>
<dbReference type="SFLD" id="SFLDS00019">
    <property type="entry name" value="Glutathione_Transferase_(cytos"/>
    <property type="match status" value="1"/>
</dbReference>